<evidence type="ECO:0000256" key="1">
    <source>
        <dbReference type="ARBA" id="ARBA00023242"/>
    </source>
</evidence>
<dbReference type="PANTHER" id="PTHR46910:SF25">
    <property type="entry name" value="ABC-TRANSPORTER-REGULATING TRANSCRIPTION FACTOR"/>
    <property type="match status" value="1"/>
</dbReference>
<name>A0ABR1HT15_9HYPO</name>
<evidence type="ECO:0000259" key="2">
    <source>
        <dbReference type="SMART" id="SM00906"/>
    </source>
</evidence>
<dbReference type="EMBL" id="JAZAVK010000095">
    <property type="protein sequence ID" value="KAK7423858.1"/>
    <property type="molecule type" value="Genomic_DNA"/>
</dbReference>
<dbReference type="Pfam" id="PF04082">
    <property type="entry name" value="Fungal_trans"/>
    <property type="match status" value="1"/>
</dbReference>
<organism evidence="3 4">
    <name type="scientific">Neonectria magnoliae</name>
    <dbReference type="NCBI Taxonomy" id="2732573"/>
    <lineage>
        <taxon>Eukaryota</taxon>
        <taxon>Fungi</taxon>
        <taxon>Dikarya</taxon>
        <taxon>Ascomycota</taxon>
        <taxon>Pezizomycotina</taxon>
        <taxon>Sordariomycetes</taxon>
        <taxon>Hypocreomycetidae</taxon>
        <taxon>Hypocreales</taxon>
        <taxon>Nectriaceae</taxon>
        <taxon>Neonectria</taxon>
    </lineage>
</organism>
<dbReference type="CDD" id="cd12148">
    <property type="entry name" value="fungal_TF_MHR"/>
    <property type="match status" value="1"/>
</dbReference>
<comment type="caution">
    <text evidence="3">The sequence shown here is derived from an EMBL/GenBank/DDBJ whole genome shotgun (WGS) entry which is preliminary data.</text>
</comment>
<dbReference type="PANTHER" id="PTHR46910">
    <property type="entry name" value="TRANSCRIPTION FACTOR PDR1"/>
    <property type="match status" value="1"/>
</dbReference>
<gene>
    <name evidence="3" type="ORF">QQZ08_008902</name>
</gene>
<sequence length="296" mass="33499">MTGTSLTSGLSSRPEANGIQKSVGEQLELPSLPDLLPMVDSYFQNYNCYTPLFDEPTFMRMLLDWYSSPSKRTVVSWAAINVVLAISFRILDDLSMEDPRLSSCARNVQSTMADLMTWQEDLLGIQVLLGLVVVFQGCPDPQLAIVLIGSAIRLVQRIQLPSKQALIGHPPAAASHTRRIFWIAYILDQDLALRAKAPCAQLDSETDIEIPEEDPEDGIGIFYSPKGNVRFNYFRTRVQLAFIQGKAHDILYSRRAQSLTQQQRLTNIARAKTMFYEWYKKIPSEFQQAETIRHLP</sequence>
<evidence type="ECO:0000313" key="4">
    <source>
        <dbReference type="Proteomes" id="UP001498421"/>
    </source>
</evidence>
<dbReference type="Proteomes" id="UP001498421">
    <property type="component" value="Unassembled WGS sequence"/>
</dbReference>
<keyword evidence="1" id="KW-0539">Nucleus</keyword>
<dbReference type="InterPro" id="IPR050987">
    <property type="entry name" value="AtrR-like"/>
</dbReference>
<protein>
    <recommendedName>
        <fullName evidence="2">Xylanolytic transcriptional activator regulatory domain-containing protein</fullName>
    </recommendedName>
</protein>
<proteinExistence type="predicted"/>
<accession>A0ABR1HT15</accession>
<reference evidence="3 4" key="1">
    <citation type="journal article" date="2025" name="Microbiol. Resour. Announc.">
        <title>Draft genome sequences for Neonectria magnoliae and Neonectria punicea, canker pathogens of Liriodendron tulipifera and Acer saccharum in West Virginia.</title>
        <authorList>
            <person name="Petronek H.M."/>
            <person name="Kasson M.T."/>
            <person name="Metheny A.M."/>
            <person name="Stauder C.M."/>
            <person name="Lovett B."/>
            <person name="Lynch S.C."/>
            <person name="Garnas J.R."/>
            <person name="Kasson L.R."/>
            <person name="Stajich J.E."/>
        </authorList>
    </citation>
    <scope>NUCLEOTIDE SEQUENCE [LARGE SCALE GENOMIC DNA]</scope>
    <source>
        <strain evidence="3 4">NRRL 64651</strain>
    </source>
</reference>
<dbReference type="InterPro" id="IPR007219">
    <property type="entry name" value="XnlR_reg_dom"/>
</dbReference>
<keyword evidence="4" id="KW-1185">Reference proteome</keyword>
<dbReference type="SMART" id="SM00906">
    <property type="entry name" value="Fungal_trans"/>
    <property type="match status" value="1"/>
</dbReference>
<feature type="domain" description="Xylanolytic transcriptional activator regulatory" evidence="2">
    <location>
        <begin position="144"/>
        <end position="217"/>
    </location>
</feature>
<evidence type="ECO:0000313" key="3">
    <source>
        <dbReference type="EMBL" id="KAK7423858.1"/>
    </source>
</evidence>